<reference evidence="2" key="1">
    <citation type="submission" date="2021-11" db="EMBL/GenBank/DDBJ databases">
        <authorList>
            <consortium name="Genoscope - CEA"/>
            <person name="William W."/>
        </authorList>
    </citation>
    <scope>NUCLEOTIDE SEQUENCE</scope>
</reference>
<proteinExistence type="predicted"/>
<evidence type="ECO:0000313" key="3">
    <source>
        <dbReference type="Proteomes" id="UP000789595"/>
    </source>
</evidence>
<sequence>PNQPGPAYGVCSCRFAATKTSPSHQLRHRSREPHWPLGARHLRAPGPPIPASSRACVATRLSVLNYTEASKTMRAAAARLAATRRLSTPRKVVDARATTKTNVPLLATGVVAGAWLTCLELPVQLGDNCPASVRDAWWLKLYREATGRALTRTATPVTAIAEPQVEEDDLVQIAEPDLDDDDDEVLDPSLERERLDALEDARKKAQAEAEAIKQRELDERAVKVVQRASEIVDAVQSVPEEAADDLVTRLARDLQGLSVDELSQRLAAAEAAQTKEASREAARAATARDEASRVYAKRTEDLVKAQRLKLLEEMGSLVQADAADSDRIAAERRRALRAEKESVLETQRKEIDARWASEGQRAVEDAIGAVESGARALVDAARADAAQATGDAAVSRLMSLRELEVRVAAAHRAADAVPPDSDARILSEHAVVARGAAGSRAVGAVADDAVVGVALRARAEAPGVSTDVAALRARWVERVRPAARAAVLSGVPFFSLALAAAPSRRVRQARDTRGRRRRDHGAVHLSTSPRPFGTVGTSRVDGVGALHAIAAIASTHRDSTQALEP</sequence>
<dbReference type="EMBL" id="CAKKNE010000001">
    <property type="protein sequence ID" value="CAH0365345.1"/>
    <property type="molecule type" value="Genomic_DNA"/>
</dbReference>
<feature type="region of interest" description="Disordered" evidence="1">
    <location>
        <begin position="505"/>
        <end position="534"/>
    </location>
</feature>
<name>A0A8J2S7F7_9STRA</name>
<protein>
    <submittedName>
        <fullName evidence="2">Uncharacterized protein</fullName>
    </submittedName>
</protein>
<feature type="non-terminal residue" evidence="2">
    <location>
        <position position="1"/>
    </location>
</feature>
<evidence type="ECO:0000256" key="1">
    <source>
        <dbReference type="SAM" id="MobiDB-lite"/>
    </source>
</evidence>
<dbReference type="AlphaFoldDB" id="A0A8J2S7F7"/>
<accession>A0A8J2S7F7</accession>
<evidence type="ECO:0000313" key="2">
    <source>
        <dbReference type="EMBL" id="CAH0365345.1"/>
    </source>
</evidence>
<dbReference type="Proteomes" id="UP000789595">
    <property type="component" value="Unassembled WGS sequence"/>
</dbReference>
<organism evidence="2 3">
    <name type="scientific">Pelagomonas calceolata</name>
    <dbReference type="NCBI Taxonomy" id="35677"/>
    <lineage>
        <taxon>Eukaryota</taxon>
        <taxon>Sar</taxon>
        <taxon>Stramenopiles</taxon>
        <taxon>Ochrophyta</taxon>
        <taxon>Pelagophyceae</taxon>
        <taxon>Pelagomonadales</taxon>
        <taxon>Pelagomonadaceae</taxon>
        <taxon>Pelagomonas</taxon>
    </lineage>
</organism>
<keyword evidence="3" id="KW-1185">Reference proteome</keyword>
<comment type="caution">
    <text evidence="2">The sequence shown here is derived from an EMBL/GenBank/DDBJ whole genome shotgun (WGS) entry which is preliminary data.</text>
</comment>
<gene>
    <name evidence="2" type="ORF">PECAL_1P17830</name>
</gene>
<feature type="non-terminal residue" evidence="2">
    <location>
        <position position="565"/>
    </location>
</feature>